<name>A0ABD3IDS7_9MARC</name>
<accession>A0ABD3IDS7</accession>
<proteinExistence type="predicted"/>
<protein>
    <submittedName>
        <fullName evidence="1">Uncharacterized protein</fullName>
    </submittedName>
</protein>
<sequence>MTEALKRSFETHCYMEHGAGFHVCPFDGSGKELFVTDADRQEWDMLWKIESDAFDEECRKNPAYNNLVGRKFATSSHATVQYDWIQDAEKCYQVLSTPLSEYKEMIGDEVYEEFEKSRLKTPANHRPWYSENMTAAAAAYILSYAEITVAKEAHRAVEEEEEKKNGEALSAIEKKEMWDDKMKEVCGPWQAMVFKYDTVTNPQLGPDFMATVRELHNTIAKHEKKEREVTYSVGVDHVKSFASASIHNSLKLELLKAH</sequence>
<dbReference type="EMBL" id="JBJQOH010000001">
    <property type="protein sequence ID" value="KAL3701807.1"/>
    <property type="molecule type" value="Genomic_DNA"/>
</dbReference>
<dbReference type="Proteomes" id="UP001633002">
    <property type="component" value="Unassembled WGS sequence"/>
</dbReference>
<reference evidence="1 2" key="1">
    <citation type="submission" date="2024-09" db="EMBL/GenBank/DDBJ databases">
        <title>Chromosome-scale assembly of Riccia sorocarpa.</title>
        <authorList>
            <person name="Paukszto L."/>
        </authorList>
    </citation>
    <scope>NUCLEOTIDE SEQUENCE [LARGE SCALE GENOMIC DNA]</scope>
    <source>
        <strain evidence="1">LP-2024</strain>
        <tissue evidence="1">Aerial parts of the thallus</tissue>
    </source>
</reference>
<comment type="caution">
    <text evidence="1">The sequence shown here is derived from an EMBL/GenBank/DDBJ whole genome shotgun (WGS) entry which is preliminary data.</text>
</comment>
<gene>
    <name evidence="1" type="ORF">R1sor_019829</name>
</gene>
<evidence type="ECO:0000313" key="1">
    <source>
        <dbReference type="EMBL" id="KAL3701807.1"/>
    </source>
</evidence>
<organism evidence="1 2">
    <name type="scientific">Riccia sorocarpa</name>
    <dbReference type="NCBI Taxonomy" id="122646"/>
    <lineage>
        <taxon>Eukaryota</taxon>
        <taxon>Viridiplantae</taxon>
        <taxon>Streptophyta</taxon>
        <taxon>Embryophyta</taxon>
        <taxon>Marchantiophyta</taxon>
        <taxon>Marchantiopsida</taxon>
        <taxon>Marchantiidae</taxon>
        <taxon>Marchantiales</taxon>
        <taxon>Ricciaceae</taxon>
        <taxon>Riccia</taxon>
    </lineage>
</organism>
<dbReference type="AlphaFoldDB" id="A0ABD3IDS7"/>
<keyword evidence="2" id="KW-1185">Reference proteome</keyword>
<evidence type="ECO:0000313" key="2">
    <source>
        <dbReference type="Proteomes" id="UP001633002"/>
    </source>
</evidence>